<gene>
    <name evidence="2" type="ORF">F383_18047</name>
</gene>
<evidence type="ECO:0000256" key="1">
    <source>
        <dbReference type="SAM" id="Phobius"/>
    </source>
</evidence>
<name>A0A0B0MM29_GOSAR</name>
<dbReference type="AlphaFoldDB" id="A0A0B0MM29"/>
<keyword evidence="1" id="KW-0472">Membrane</keyword>
<sequence length="109" mass="11959">MSGTCIGHIMRDSSVRPAWDMALASINESQCKTCLGHGIDFDMLANYSKRFNERFMVYIKIRELMTMCVTKVACGSSPYVGEASHTILEAIGIASFIILIMACIGTSLL</sequence>
<evidence type="ECO:0000313" key="3">
    <source>
        <dbReference type="Proteomes" id="UP000032142"/>
    </source>
</evidence>
<keyword evidence="1" id="KW-1133">Transmembrane helix</keyword>
<comment type="caution">
    <text evidence="2">The sequence shown here is derived from an EMBL/GenBank/DDBJ whole genome shotgun (WGS) entry which is preliminary data.</text>
</comment>
<keyword evidence="1" id="KW-0812">Transmembrane</keyword>
<accession>A0A0B0MM29</accession>
<proteinExistence type="predicted"/>
<keyword evidence="3" id="KW-1185">Reference proteome</keyword>
<dbReference type="EMBL" id="JRRC01135313">
    <property type="protein sequence ID" value="KHG00554.1"/>
    <property type="molecule type" value="Genomic_DNA"/>
</dbReference>
<reference evidence="3" key="1">
    <citation type="submission" date="2014-09" db="EMBL/GenBank/DDBJ databases">
        <authorList>
            <person name="Mudge J."/>
            <person name="Ramaraj T."/>
            <person name="Lindquist I.E."/>
            <person name="Bharti A.K."/>
            <person name="Sundararajan A."/>
            <person name="Cameron C.T."/>
            <person name="Woodward J.E."/>
            <person name="May G.D."/>
            <person name="Brubaker C."/>
            <person name="Broadhvest J."/>
            <person name="Wilkins T.A."/>
        </authorList>
    </citation>
    <scope>NUCLEOTIDE SEQUENCE</scope>
    <source>
        <strain evidence="3">cv. AKA8401</strain>
    </source>
</reference>
<dbReference type="Proteomes" id="UP000032142">
    <property type="component" value="Unassembled WGS sequence"/>
</dbReference>
<organism evidence="2 3">
    <name type="scientific">Gossypium arboreum</name>
    <name type="common">Tree cotton</name>
    <name type="synonym">Gossypium nanking</name>
    <dbReference type="NCBI Taxonomy" id="29729"/>
    <lineage>
        <taxon>Eukaryota</taxon>
        <taxon>Viridiplantae</taxon>
        <taxon>Streptophyta</taxon>
        <taxon>Embryophyta</taxon>
        <taxon>Tracheophyta</taxon>
        <taxon>Spermatophyta</taxon>
        <taxon>Magnoliopsida</taxon>
        <taxon>eudicotyledons</taxon>
        <taxon>Gunneridae</taxon>
        <taxon>Pentapetalae</taxon>
        <taxon>rosids</taxon>
        <taxon>malvids</taxon>
        <taxon>Malvales</taxon>
        <taxon>Malvaceae</taxon>
        <taxon>Malvoideae</taxon>
        <taxon>Gossypium</taxon>
    </lineage>
</organism>
<feature type="transmembrane region" description="Helical" evidence="1">
    <location>
        <begin position="87"/>
        <end position="108"/>
    </location>
</feature>
<protein>
    <submittedName>
        <fullName evidence="2">Uncharacterized protein</fullName>
    </submittedName>
</protein>
<evidence type="ECO:0000313" key="2">
    <source>
        <dbReference type="EMBL" id="KHG00554.1"/>
    </source>
</evidence>